<evidence type="ECO:0000313" key="2">
    <source>
        <dbReference type="Proteomes" id="UP000010798"/>
    </source>
</evidence>
<dbReference type="KEGG" id="saci:Sinac_2041"/>
<organism evidence="1 2">
    <name type="scientific">Singulisphaera acidiphila (strain ATCC BAA-1392 / DSM 18658 / VKM B-2454 / MOB10)</name>
    <dbReference type="NCBI Taxonomy" id="886293"/>
    <lineage>
        <taxon>Bacteria</taxon>
        <taxon>Pseudomonadati</taxon>
        <taxon>Planctomycetota</taxon>
        <taxon>Planctomycetia</taxon>
        <taxon>Isosphaerales</taxon>
        <taxon>Isosphaeraceae</taxon>
        <taxon>Singulisphaera</taxon>
    </lineage>
</organism>
<dbReference type="AlphaFoldDB" id="L0DCM7"/>
<dbReference type="Proteomes" id="UP000010798">
    <property type="component" value="Chromosome"/>
</dbReference>
<sequence>MTTVIEDLFKLPATDQADTLAAAIGFPTKPWPRNCFAVSSMICHAGVIPGAVVRSGHFDGKVSEDAGKYGLTPLRPIQRRGWIERADDIEGHGPGGRMGHHADADWFGLDWPVDGPQGIRRHLVIQATDPELEIHLLDESRIARFSSSEV</sequence>
<dbReference type="EMBL" id="CP003364">
    <property type="protein sequence ID" value="AGA26386.1"/>
    <property type="molecule type" value="Genomic_DNA"/>
</dbReference>
<reference evidence="1 2" key="1">
    <citation type="submission" date="2012-02" db="EMBL/GenBank/DDBJ databases">
        <title>Complete sequence of chromosome of Singulisphaera acidiphila DSM 18658.</title>
        <authorList>
            <consortium name="US DOE Joint Genome Institute (JGI-PGF)"/>
            <person name="Lucas S."/>
            <person name="Copeland A."/>
            <person name="Lapidus A."/>
            <person name="Glavina del Rio T."/>
            <person name="Dalin E."/>
            <person name="Tice H."/>
            <person name="Bruce D."/>
            <person name="Goodwin L."/>
            <person name="Pitluck S."/>
            <person name="Peters L."/>
            <person name="Ovchinnikova G."/>
            <person name="Chertkov O."/>
            <person name="Kyrpides N."/>
            <person name="Mavromatis K."/>
            <person name="Ivanova N."/>
            <person name="Brettin T."/>
            <person name="Detter J.C."/>
            <person name="Han C."/>
            <person name="Larimer F."/>
            <person name="Land M."/>
            <person name="Hauser L."/>
            <person name="Markowitz V."/>
            <person name="Cheng J.-F."/>
            <person name="Hugenholtz P."/>
            <person name="Woyke T."/>
            <person name="Wu D."/>
            <person name="Tindall B."/>
            <person name="Pomrenke H."/>
            <person name="Brambilla E."/>
            <person name="Klenk H.-P."/>
            <person name="Eisen J.A."/>
        </authorList>
    </citation>
    <scope>NUCLEOTIDE SEQUENCE [LARGE SCALE GENOMIC DNA]</scope>
    <source>
        <strain evidence="2">ATCC BAA-1392 / DSM 18658 / VKM B-2454 / MOB10</strain>
    </source>
</reference>
<gene>
    <name evidence="1" type="ordered locus">Sinac_2041</name>
</gene>
<dbReference type="STRING" id="886293.Sinac_2041"/>
<protein>
    <submittedName>
        <fullName evidence="1">Uncharacterized protein</fullName>
    </submittedName>
</protein>
<dbReference type="HOGENOM" id="CLU_1739292_0_0_0"/>
<evidence type="ECO:0000313" key="1">
    <source>
        <dbReference type="EMBL" id="AGA26386.1"/>
    </source>
</evidence>
<proteinExistence type="predicted"/>
<keyword evidence="2" id="KW-1185">Reference proteome</keyword>
<accession>L0DCM7</accession>
<name>L0DCM7_SINAD</name>
<dbReference type="RefSeq" id="WP_015245553.1">
    <property type="nucleotide sequence ID" value="NC_019892.1"/>
</dbReference>